<evidence type="ECO:0000256" key="1">
    <source>
        <dbReference type="SAM" id="Phobius"/>
    </source>
</evidence>
<evidence type="ECO:0000313" key="3">
    <source>
        <dbReference type="Proteomes" id="UP001472866"/>
    </source>
</evidence>
<proteinExistence type="predicted"/>
<dbReference type="EMBL" id="CP151501">
    <property type="protein sequence ID" value="WZN59161.1"/>
    <property type="molecule type" value="Genomic_DNA"/>
</dbReference>
<dbReference type="Proteomes" id="UP001472866">
    <property type="component" value="Chromosome 01"/>
</dbReference>
<gene>
    <name evidence="2" type="ORF">HKI87_01g06860</name>
</gene>
<name>A0AAX4P0B7_9CHLO</name>
<accession>A0AAX4P0B7</accession>
<feature type="transmembrane region" description="Helical" evidence="1">
    <location>
        <begin position="180"/>
        <end position="199"/>
    </location>
</feature>
<sequence>MFSELLSGLGSSPERAKELLAGLTLGCTCYAAFYAYVSRRVLESKRRAWVPTCLAATVSTAVGALVGADILRNHWSSGTLETLFVPRWSPDVWITETRATKFLCVNFLSFLIVDVGLGVFQYAKHFHVLEGWVHHAVYAGFLAKIYLQGMSSVFAPFTVEELPTLILGLGTIDPRLRTDNGFGLTFFLTRILWHFFGVYNACTAPAGHPIRKEAWFGVVSFALHLHWFAKWIRKYLLGKPKKDQ</sequence>
<keyword evidence="1" id="KW-0472">Membrane</keyword>
<keyword evidence="3" id="KW-1185">Reference proteome</keyword>
<evidence type="ECO:0008006" key="4">
    <source>
        <dbReference type="Google" id="ProtNLM"/>
    </source>
</evidence>
<feature type="transmembrane region" description="Helical" evidence="1">
    <location>
        <begin position="20"/>
        <end position="37"/>
    </location>
</feature>
<feature type="transmembrane region" description="Helical" evidence="1">
    <location>
        <begin position="102"/>
        <end position="123"/>
    </location>
</feature>
<keyword evidence="1" id="KW-1133">Transmembrane helix</keyword>
<reference evidence="2 3" key="1">
    <citation type="submission" date="2024-03" db="EMBL/GenBank/DDBJ databases">
        <title>Complete genome sequence of the green alga Chloropicon roscoffensis RCC1871.</title>
        <authorList>
            <person name="Lemieux C."/>
            <person name="Pombert J.-F."/>
            <person name="Otis C."/>
            <person name="Turmel M."/>
        </authorList>
    </citation>
    <scope>NUCLEOTIDE SEQUENCE [LARGE SCALE GENOMIC DNA]</scope>
    <source>
        <strain evidence="2 3">RCC1871</strain>
    </source>
</reference>
<feature type="transmembrane region" description="Helical" evidence="1">
    <location>
        <begin position="135"/>
        <end position="159"/>
    </location>
</feature>
<keyword evidence="1" id="KW-0812">Transmembrane</keyword>
<feature type="transmembrane region" description="Helical" evidence="1">
    <location>
        <begin position="214"/>
        <end position="232"/>
    </location>
</feature>
<organism evidence="2 3">
    <name type="scientific">Chloropicon roscoffensis</name>
    <dbReference type="NCBI Taxonomy" id="1461544"/>
    <lineage>
        <taxon>Eukaryota</taxon>
        <taxon>Viridiplantae</taxon>
        <taxon>Chlorophyta</taxon>
        <taxon>Chloropicophyceae</taxon>
        <taxon>Chloropicales</taxon>
        <taxon>Chloropicaceae</taxon>
        <taxon>Chloropicon</taxon>
    </lineage>
</organism>
<dbReference type="AlphaFoldDB" id="A0AAX4P0B7"/>
<evidence type="ECO:0000313" key="2">
    <source>
        <dbReference type="EMBL" id="WZN59161.1"/>
    </source>
</evidence>
<protein>
    <recommendedName>
        <fullName evidence="4">TLC domain-containing protein</fullName>
    </recommendedName>
</protein>